<name>A0AAD8TG34_LOLMU</name>
<keyword evidence="3" id="KW-1185">Reference proteome</keyword>
<protein>
    <submittedName>
        <fullName evidence="2">Uncharacterized protein</fullName>
    </submittedName>
</protein>
<accession>A0AAD8TG34</accession>
<proteinExistence type="predicted"/>
<dbReference type="PANTHER" id="PTHR47481">
    <property type="match status" value="1"/>
</dbReference>
<dbReference type="AlphaFoldDB" id="A0AAD8TG34"/>
<dbReference type="PANTHER" id="PTHR47481:SF10">
    <property type="entry name" value="COPIA-LIKE POLYPROTEIN_RETROTRANSPOSON"/>
    <property type="match status" value="1"/>
</dbReference>
<feature type="region of interest" description="Disordered" evidence="1">
    <location>
        <begin position="393"/>
        <end position="415"/>
    </location>
</feature>
<comment type="caution">
    <text evidence="2">The sequence shown here is derived from an EMBL/GenBank/DDBJ whole genome shotgun (WGS) entry which is preliminary data.</text>
</comment>
<organism evidence="2 3">
    <name type="scientific">Lolium multiflorum</name>
    <name type="common">Italian ryegrass</name>
    <name type="synonym">Lolium perenne subsp. multiflorum</name>
    <dbReference type="NCBI Taxonomy" id="4521"/>
    <lineage>
        <taxon>Eukaryota</taxon>
        <taxon>Viridiplantae</taxon>
        <taxon>Streptophyta</taxon>
        <taxon>Embryophyta</taxon>
        <taxon>Tracheophyta</taxon>
        <taxon>Spermatophyta</taxon>
        <taxon>Magnoliopsida</taxon>
        <taxon>Liliopsida</taxon>
        <taxon>Poales</taxon>
        <taxon>Poaceae</taxon>
        <taxon>BOP clade</taxon>
        <taxon>Pooideae</taxon>
        <taxon>Poodae</taxon>
        <taxon>Poeae</taxon>
        <taxon>Poeae Chloroplast Group 2 (Poeae type)</taxon>
        <taxon>Loliodinae</taxon>
        <taxon>Loliinae</taxon>
        <taxon>Lolium</taxon>
    </lineage>
</organism>
<sequence length="415" mass="44345">MPPKTAPANVSTPAGNSTALTPAAVSVASAKTHIPVVLNLQAANYTKWRTFFTALAGKFGLIPHITEDAHVPGNDPVWAMDDFTVLTWMYNTIDEGVLEIIMEPEQSALELWTAAETLFRDNLESQAFFLESAFRALNQDSRPVADFLRDIKTHADALRDVASPVSDKTMVMNTLNGLHADLSHMAAIINSKTPFPSFVKARSMLVLEEQRLQQERGRSQAAPLYSSPSQSSRGGSSGSGDHTGGVPTSATHSGTGGHVSFPASGYGRSSSTGGGKEKQKACPPDRVLAPAHQPVIHPSPGPQPGYWIWAGPSPTGRHAWCTPPAQYNSLLGPRPQAYLPTMAPSPQAYHTMMAPVCVSAPPAAPMWDYSGIVHAMTAMHLQSPNFSGWVLDPGATSNMLADDGPPHPDRDSSQQ</sequence>
<evidence type="ECO:0000313" key="3">
    <source>
        <dbReference type="Proteomes" id="UP001231189"/>
    </source>
</evidence>
<feature type="compositionally biased region" description="Basic and acidic residues" evidence="1">
    <location>
        <begin position="404"/>
        <end position="415"/>
    </location>
</feature>
<reference evidence="2" key="1">
    <citation type="submission" date="2023-07" db="EMBL/GenBank/DDBJ databases">
        <title>A chromosome-level genome assembly of Lolium multiflorum.</title>
        <authorList>
            <person name="Chen Y."/>
            <person name="Copetti D."/>
            <person name="Kolliker R."/>
            <person name="Studer B."/>
        </authorList>
    </citation>
    <scope>NUCLEOTIDE SEQUENCE</scope>
    <source>
        <strain evidence="2">02402/16</strain>
        <tissue evidence="2">Leaf</tissue>
    </source>
</reference>
<dbReference type="EMBL" id="JAUUTY010000002">
    <property type="protein sequence ID" value="KAK1682295.1"/>
    <property type="molecule type" value="Genomic_DNA"/>
</dbReference>
<gene>
    <name evidence="2" type="ORF">QYE76_043143</name>
</gene>
<evidence type="ECO:0000313" key="2">
    <source>
        <dbReference type="EMBL" id="KAK1682295.1"/>
    </source>
</evidence>
<dbReference type="Proteomes" id="UP001231189">
    <property type="component" value="Unassembled WGS sequence"/>
</dbReference>
<evidence type="ECO:0000256" key="1">
    <source>
        <dbReference type="SAM" id="MobiDB-lite"/>
    </source>
</evidence>
<feature type="region of interest" description="Disordered" evidence="1">
    <location>
        <begin position="212"/>
        <end position="284"/>
    </location>
</feature>